<evidence type="ECO:0000313" key="2">
    <source>
        <dbReference type="Proteomes" id="UP000054477"/>
    </source>
</evidence>
<proteinExistence type="predicted"/>
<protein>
    <submittedName>
        <fullName evidence="1">Uncharacterized protein</fullName>
    </submittedName>
</protein>
<dbReference type="HOGENOM" id="CLU_2758161_0_0_1"/>
<dbReference type="Proteomes" id="UP000054477">
    <property type="component" value="Unassembled WGS sequence"/>
</dbReference>
<evidence type="ECO:0000313" key="1">
    <source>
        <dbReference type="EMBL" id="KIK09389.1"/>
    </source>
</evidence>
<dbReference type="AlphaFoldDB" id="A0A0C9Y5Y9"/>
<name>A0A0C9Y5Y9_9AGAR</name>
<accession>A0A0C9Y5Y9</accession>
<sequence length="70" mass="7643">MESPSMRSGIISSYNPHTKLALHGRGMSVEHIRKRNHVVCLVLHGATHWYAVRSAVLGWGEALAGKCSSC</sequence>
<organism evidence="1 2">
    <name type="scientific">Laccaria amethystina LaAM-08-1</name>
    <dbReference type="NCBI Taxonomy" id="1095629"/>
    <lineage>
        <taxon>Eukaryota</taxon>
        <taxon>Fungi</taxon>
        <taxon>Dikarya</taxon>
        <taxon>Basidiomycota</taxon>
        <taxon>Agaricomycotina</taxon>
        <taxon>Agaricomycetes</taxon>
        <taxon>Agaricomycetidae</taxon>
        <taxon>Agaricales</taxon>
        <taxon>Agaricineae</taxon>
        <taxon>Hydnangiaceae</taxon>
        <taxon>Laccaria</taxon>
    </lineage>
</organism>
<reference evidence="2" key="2">
    <citation type="submission" date="2015-01" db="EMBL/GenBank/DDBJ databases">
        <title>Evolutionary Origins and Diversification of the Mycorrhizal Mutualists.</title>
        <authorList>
            <consortium name="DOE Joint Genome Institute"/>
            <consortium name="Mycorrhizal Genomics Consortium"/>
            <person name="Kohler A."/>
            <person name="Kuo A."/>
            <person name="Nagy L.G."/>
            <person name="Floudas D."/>
            <person name="Copeland A."/>
            <person name="Barry K.W."/>
            <person name="Cichocki N."/>
            <person name="Veneault-Fourrey C."/>
            <person name="LaButti K."/>
            <person name="Lindquist E.A."/>
            <person name="Lipzen A."/>
            <person name="Lundell T."/>
            <person name="Morin E."/>
            <person name="Murat C."/>
            <person name="Riley R."/>
            <person name="Ohm R."/>
            <person name="Sun H."/>
            <person name="Tunlid A."/>
            <person name="Henrissat B."/>
            <person name="Grigoriev I.V."/>
            <person name="Hibbett D.S."/>
            <person name="Martin F."/>
        </authorList>
    </citation>
    <scope>NUCLEOTIDE SEQUENCE [LARGE SCALE GENOMIC DNA]</scope>
    <source>
        <strain evidence="2">LaAM-08-1</strain>
    </source>
</reference>
<dbReference type="EMBL" id="KN838539">
    <property type="protein sequence ID" value="KIK09389.1"/>
    <property type="molecule type" value="Genomic_DNA"/>
</dbReference>
<keyword evidence="2" id="KW-1185">Reference proteome</keyword>
<gene>
    <name evidence="1" type="ORF">K443DRAFT_456285</name>
</gene>
<reference evidence="1 2" key="1">
    <citation type="submission" date="2014-04" db="EMBL/GenBank/DDBJ databases">
        <authorList>
            <consortium name="DOE Joint Genome Institute"/>
            <person name="Kuo A."/>
            <person name="Kohler A."/>
            <person name="Nagy L.G."/>
            <person name="Floudas D."/>
            <person name="Copeland A."/>
            <person name="Barry K.W."/>
            <person name="Cichocki N."/>
            <person name="Veneault-Fourrey C."/>
            <person name="LaButti K."/>
            <person name="Lindquist E.A."/>
            <person name="Lipzen A."/>
            <person name="Lundell T."/>
            <person name="Morin E."/>
            <person name="Murat C."/>
            <person name="Sun H."/>
            <person name="Tunlid A."/>
            <person name="Henrissat B."/>
            <person name="Grigoriev I.V."/>
            <person name="Hibbett D.S."/>
            <person name="Martin F."/>
            <person name="Nordberg H.P."/>
            <person name="Cantor M.N."/>
            <person name="Hua S.X."/>
        </authorList>
    </citation>
    <scope>NUCLEOTIDE SEQUENCE [LARGE SCALE GENOMIC DNA]</scope>
    <source>
        <strain evidence="1 2">LaAM-08-1</strain>
    </source>
</reference>